<accession>A0A7D7Q4X3</accession>
<organism evidence="3 4">
    <name type="scientific">Kocuria varians</name>
    <name type="common">Micrococcus varians</name>
    <dbReference type="NCBI Taxonomy" id="1272"/>
    <lineage>
        <taxon>Bacteria</taxon>
        <taxon>Bacillati</taxon>
        <taxon>Actinomycetota</taxon>
        <taxon>Actinomycetes</taxon>
        <taxon>Micrococcales</taxon>
        <taxon>Micrococcaceae</taxon>
        <taxon>Kocuria</taxon>
    </lineage>
</organism>
<reference evidence="3" key="1">
    <citation type="submission" date="2017-08" db="EMBL/GenBank/DDBJ databases">
        <authorList>
            <person name="Minaev M."/>
            <person name="Kurbakov K.A."/>
            <person name="Solodovnikova G.I."/>
            <person name="Kuznetsova O.A."/>
            <person name="Lisitsyn A.B."/>
        </authorList>
    </citation>
    <scope>NUCLEOTIDE SEQUENCE</scope>
    <source>
        <strain evidence="3">80</strain>
    </source>
</reference>
<name>A0A7D7Q4X3_KOCVA</name>
<dbReference type="GO" id="GO:0003677">
    <property type="term" value="F:DNA binding"/>
    <property type="evidence" value="ECO:0007669"/>
    <property type="project" value="InterPro"/>
</dbReference>
<evidence type="ECO:0000313" key="3">
    <source>
        <dbReference type="EMBL" id="QMS56380.1"/>
    </source>
</evidence>
<sequence length="69" mass="7739">MVVTGGQRNDGAMMQDTLKDIYVPRPTGRPRTTPDTVMADRGYTSGVNREYLRDHHVKAVIPQKKKGLL</sequence>
<dbReference type="KEGG" id="kvr:CIB50_0001084"/>
<feature type="region of interest" description="Disordered" evidence="1">
    <location>
        <begin position="1"/>
        <end position="41"/>
    </location>
</feature>
<feature type="compositionally biased region" description="Low complexity" evidence="1">
    <location>
        <begin position="24"/>
        <end position="36"/>
    </location>
</feature>
<dbReference type="GO" id="GO:0004803">
    <property type="term" value="F:transposase activity"/>
    <property type="evidence" value="ECO:0007669"/>
    <property type="project" value="InterPro"/>
</dbReference>
<evidence type="ECO:0000259" key="2">
    <source>
        <dbReference type="Pfam" id="PF01609"/>
    </source>
</evidence>
<evidence type="ECO:0000313" key="4">
    <source>
        <dbReference type="Proteomes" id="UP000216825"/>
    </source>
</evidence>
<gene>
    <name evidence="3" type="ORF">CIB50_0001084</name>
</gene>
<dbReference type="EMBL" id="CP059343">
    <property type="protein sequence ID" value="QMS56380.1"/>
    <property type="molecule type" value="Genomic_DNA"/>
</dbReference>
<dbReference type="Proteomes" id="UP000216825">
    <property type="component" value="Chromosome"/>
</dbReference>
<keyword evidence="4" id="KW-1185">Reference proteome</keyword>
<evidence type="ECO:0000256" key="1">
    <source>
        <dbReference type="SAM" id="MobiDB-lite"/>
    </source>
</evidence>
<reference evidence="3" key="2">
    <citation type="submission" date="2020-07" db="EMBL/GenBank/DDBJ databases">
        <title>Genome of starter culture bacteria Kocuria salsicia reveals its technological properties and safety for usage in meat industry.</title>
        <authorList>
            <person name="Michael M."/>
            <person name="Konstantin K."/>
            <person name="Evgenii K."/>
            <person name="Galina S."/>
            <person name="Oksana K."/>
            <person name="Andrei L."/>
        </authorList>
    </citation>
    <scope>NUCLEOTIDE SEQUENCE [LARGE SCALE GENOMIC DNA]</scope>
    <source>
        <strain evidence="3">80</strain>
    </source>
</reference>
<dbReference type="InterPro" id="IPR002559">
    <property type="entry name" value="Transposase_11"/>
</dbReference>
<dbReference type="GO" id="GO:0006313">
    <property type="term" value="P:DNA transposition"/>
    <property type="evidence" value="ECO:0007669"/>
    <property type="project" value="InterPro"/>
</dbReference>
<proteinExistence type="predicted"/>
<protein>
    <recommendedName>
        <fullName evidence="2">Transposase IS4-like domain-containing protein</fullName>
    </recommendedName>
</protein>
<dbReference type="AlphaFoldDB" id="A0A7D7Q4X3"/>
<feature type="domain" description="Transposase IS4-like" evidence="2">
    <location>
        <begin position="1"/>
        <end position="65"/>
    </location>
</feature>
<dbReference type="Pfam" id="PF01609">
    <property type="entry name" value="DDE_Tnp_1"/>
    <property type="match status" value="1"/>
</dbReference>